<evidence type="ECO:0000313" key="9">
    <source>
        <dbReference type="EMBL" id="TCK24904.1"/>
    </source>
</evidence>
<dbReference type="FunFam" id="1.10.3470.10:FF:000001">
    <property type="entry name" value="Vitamin B12 ABC transporter permease BtuC"/>
    <property type="match status" value="1"/>
</dbReference>
<feature type="transmembrane region" description="Helical" evidence="8">
    <location>
        <begin position="339"/>
        <end position="358"/>
    </location>
</feature>
<evidence type="ECO:0000256" key="2">
    <source>
        <dbReference type="ARBA" id="ARBA00007935"/>
    </source>
</evidence>
<feature type="transmembrane region" description="Helical" evidence="8">
    <location>
        <begin position="272"/>
        <end position="301"/>
    </location>
</feature>
<proteinExistence type="inferred from homology"/>
<keyword evidence="3" id="KW-0813">Transport</keyword>
<dbReference type="EMBL" id="SMFZ01000001">
    <property type="protein sequence ID" value="TCK24904.1"/>
    <property type="molecule type" value="Genomic_DNA"/>
</dbReference>
<dbReference type="RefSeq" id="WP_132421285.1">
    <property type="nucleotide sequence ID" value="NZ_SMFZ01000001.1"/>
</dbReference>
<feature type="transmembrane region" description="Helical" evidence="8">
    <location>
        <begin position="227"/>
        <end position="251"/>
    </location>
</feature>
<dbReference type="Pfam" id="PF01032">
    <property type="entry name" value="FecCD"/>
    <property type="match status" value="1"/>
</dbReference>
<feature type="transmembrane region" description="Helical" evidence="8">
    <location>
        <begin position="147"/>
        <end position="169"/>
    </location>
</feature>
<dbReference type="SUPFAM" id="SSF81345">
    <property type="entry name" value="ABC transporter involved in vitamin B12 uptake, BtuC"/>
    <property type="match status" value="1"/>
</dbReference>
<dbReference type="Gene3D" id="1.10.3470.10">
    <property type="entry name" value="ABC transporter involved in vitamin B12 uptake, BtuC"/>
    <property type="match status" value="1"/>
</dbReference>
<keyword evidence="4" id="KW-1003">Cell membrane</keyword>
<evidence type="ECO:0000256" key="3">
    <source>
        <dbReference type="ARBA" id="ARBA00022448"/>
    </source>
</evidence>
<accession>A0A4R1HQM3</accession>
<evidence type="ECO:0000256" key="6">
    <source>
        <dbReference type="ARBA" id="ARBA00022989"/>
    </source>
</evidence>
<dbReference type="GO" id="GO:0005886">
    <property type="term" value="C:plasma membrane"/>
    <property type="evidence" value="ECO:0007669"/>
    <property type="project" value="UniProtKB-SubCell"/>
</dbReference>
<dbReference type="InterPro" id="IPR000522">
    <property type="entry name" value="ABC_transptr_permease_BtuC"/>
</dbReference>
<comment type="similarity">
    <text evidence="2">Belongs to the binding-protein-dependent transport system permease family. FecCD subfamily.</text>
</comment>
<sequence>MTLQEERTSVATPRVAGRAPWRFRGMSGVRRPRTLAVLVGAAVVLVLAAALNLGRGDFPIPIQDVLSTLVGAGSRAQQFVVLELRLPRSLTGALVGAALAVSGAILQAIARNPLASPDIIGIQWGASAAAVFVIVLGGGVSAVGGTFAAVGVPLSALAGGLVTATLIYVLAWRQGIQGYRLVLIGIGVNAVLIAAVNWLLTVAQIYQAAQAQVWLNGSLNARGWDEVVPVAIALVVLLPAALALAHLLGGLQYGDDTARGLGIRVDGGRTALLLVAVGLASVATAAAGPIAFVALVCPQIAQRLCRTPTPPIATSAMIGAALTVVADLIARTALPGAEMPVGIVTSVLGAPYLLYLLARYRREARQ</sequence>
<evidence type="ECO:0000313" key="10">
    <source>
        <dbReference type="Proteomes" id="UP000295560"/>
    </source>
</evidence>
<dbReference type="AlphaFoldDB" id="A0A4R1HQM3"/>
<feature type="transmembrane region" description="Helical" evidence="8">
    <location>
        <begin position="122"/>
        <end position="141"/>
    </location>
</feature>
<reference evidence="9 10" key="1">
    <citation type="submission" date="2019-03" db="EMBL/GenBank/DDBJ databases">
        <title>Sequencing the genomes of 1000 actinobacteria strains.</title>
        <authorList>
            <person name="Klenk H.-P."/>
        </authorList>
    </citation>
    <scope>NUCLEOTIDE SEQUENCE [LARGE SCALE GENOMIC DNA]</scope>
    <source>
        <strain evidence="9 10">DSM 44969</strain>
    </source>
</reference>
<gene>
    <name evidence="9" type="ORF">EV378_0699</name>
</gene>
<evidence type="ECO:0000256" key="5">
    <source>
        <dbReference type="ARBA" id="ARBA00022692"/>
    </source>
</evidence>
<feature type="transmembrane region" description="Helical" evidence="8">
    <location>
        <begin position="90"/>
        <end position="110"/>
    </location>
</feature>
<feature type="transmembrane region" description="Helical" evidence="8">
    <location>
        <begin position="34"/>
        <end position="53"/>
    </location>
</feature>
<dbReference type="PANTHER" id="PTHR30472:SF24">
    <property type="entry name" value="FERRIC ENTEROBACTIN TRANSPORT SYSTEM PERMEASE PROTEIN FEPG"/>
    <property type="match status" value="1"/>
</dbReference>
<evidence type="ECO:0000256" key="4">
    <source>
        <dbReference type="ARBA" id="ARBA00022475"/>
    </source>
</evidence>
<name>A0A4R1HQM3_PSEEN</name>
<dbReference type="Proteomes" id="UP000295560">
    <property type="component" value="Unassembled WGS sequence"/>
</dbReference>
<keyword evidence="6 8" id="KW-1133">Transmembrane helix</keyword>
<protein>
    <submittedName>
        <fullName evidence="9">Iron complex transport system permease protein</fullName>
    </submittedName>
</protein>
<keyword evidence="7 8" id="KW-0472">Membrane</keyword>
<dbReference type="GO" id="GO:0033214">
    <property type="term" value="P:siderophore-iron import into cell"/>
    <property type="evidence" value="ECO:0007669"/>
    <property type="project" value="TreeGrafter"/>
</dbReference>
<dbReference type="PANTHER" id="PTHR30472">
    <property type="entry name" value="FERRIC ENTEROBACTIN TRANSPORT SYSTEM PERMEASE PROTEIN"/>
    <property type="match status" value="1"/>
</dbReference>
<dbReference type="GO" id="GO:0022857">
    <property type="term" value="F:transmembrane transporter activity"/>
    <property type="evidence" value="ECO:0007669"/>
    <property type="project" value="InterPro"/>
</dbReference>
<comment type="subcellular location">
    <subcellularLocation>
        <location evidence="1">Cell membrane</location>
        <topology evidence="1">Multi-pass membrane protein</topology>
    </subcellularLocation>
</comment>
<keyword evidence="10" id="KW-1185">Reference proteome</keyword>
<evidence type="ECO:0000256" key="7">
    <source>
        <dbReference type="ARBA" id="ARBA00023136"/>
    </source>
</evidence>
<feature type="transmembrane region" description="Helical" evidence="8">
    <location>
        <begin position="181"/>
        <end position="207"/>
    </location>
</feature>
<evidence type="ECO:0000256" key="1">
    <source>
        <dbReference type="ARBA" id="ARBA00004651"/>
    </source>
</evidence>
<dbReference type="OrthoDB" id="4455417at2"/>
<keyword evidence="5 8" id="KW-0812">Transmembrane</keyword>
<dbReference type="CDD" id="cd06550">
    <property type="entry name" value="TM_ABC_iron-siderophores_like"/>
    <property type="match status" value="1"/>
</dbReference>
<comment type="caution">
    <text evidence="9">The sequence shown here is derived from an EMBL/GenBank/DDBJ whole genome shotgun (WGS) entry which is preliminary data.</text>
</comment>
<organism evidence="9 10">
    <name type="scientific">Pseudonocardia endophytica</name>
    <dbReference type="NCBI Taxonomy" id="401976"/>
    <lineage>
        <taxon>Bacteria</taxon>
        <taxon>Bacillati</taxon>
        <taxon>Actinomycetota</taxon>
        <taxon>Actinomycetes</taxon>
        <taxon>Pseudonocardiales</taxon>
        <taxon>Pseudonocardiaceae</taxon>
        <taxon>Pseudonocardia</taxon>
    </lineage>
</organism>
<dbReference type="InterPro" id="IPR037294">
    <property type="entry name" value="ABC_BtuC-like"/>
</dbReference>
<evidence type="ECO:0000256" key="8">
    <source>
        <dbReference type="SAM" id="Phobius"/>
    </source>
</evidence>